<gene>
    <name evidence="10" type="ORF">LAZ67_3003237</name>
</gene>
<dbReference type="Gene3D" id="1.20.1540.10">
    <property type="entry name" value="Rhomboid-like"/>
    <property type="match status" value="1"/>
</dbReference>
<dbReference type="Proteomes" id="UP001235939">
    <property type="component" value="Chromosome 03"/>
</dbReference>
<feature type="transmembrane region" description="Helical" evidence="8">
    <location>
        <begin position="45"/>
        <end position="72"/>
    </location>
</feature>
<keyword evidence="3" id="KW-0645">Protease</keyword>
<feature type="domain" description="Peptidase S54 rhomboid" evidence="9">
    <location>
        <begin position="120"/>
        <end position="255"/>
    </location>
</feature>
<keyword evidence="11" id="KW-1185">Reference proteome</keyword>
<organism evidence="10 11">
    <name type="scientific">Cordylochernes scorpioides</name>
    <dbReference type="NCBI Taxonomy" id="51811"/>
    <lineage>
        <taxon>Eukaryota</taxon>
        <taxon>Metazoa</taxon>
        <taxon>Ecdysozoa</taxon>
        <taxon>Arthropoda</taxon>
        <taxon>Chelicerata</taxon>
        <taxon>Arachnida</taxon>
        <taxon>Pseudoscorpiones</taxon>
        <taxon>Cheliferoidea</taxon>
        <taxon>Chernetidae</taxon>
        <taxon>Cordylochernes</taxon>
    </lineage>
</organism>
<evidence type="ECO:0000256" key="7">
    <source>
        <dbReference type="ARBA" id="ARBA00023136"/>
    </source>
</evidence>
<feature type="transmembrane region" description="Helical" evidence="8">
    <location>
        <begin position="161"/>
        <end position="184"/>
    </location>
</feature>
<keyword evidence="6 8" id="KW-1133">Transmembrane helix</keyword>
<evidence type="ECO:0000313" key="11">
    <source>
        <dbReference type="Proteomes" id="UP001235939"/>
    </source>
</evidence>
<evidence type="ECO:0000313" key="10">
    <source>
        <dbReference type="EMBL" id="UYV65131.1"/>
    </source>
</evidence>
<reference evidence="10 11" key="1">
    <citation type="submission" date="2022-01" db="EMBL/GenBank/DDBJ databases">
        <title>A chromosomal length assembly of Cordylochernes scorpioides.</title>
        <authorList>
            <person name="Zeh D."/>
            <person name="Zeh J."/>
        </authorList>
    </citation>
    <scope>NUCLEOTIDE SEQUENCE [LARGE SCALE GENOMIC DNA]</scope>
    <source>
        <strain evidence="10">IN4F17</strain>
        <tissue evidence="10">Whole Body</tissue>
    </source>
</reference>
<feature type="transmembrane region" description="Helical" evidence="8">
    <location>
        <begin position="240"/>
        <end position="259"/>
    </location>
</feature>
<comment type="similarity">
    <text evidence="2">Belongs to the peptidase S54 family.</text>
</comment>
<dbReference type="InterPro" id="IPR035952">
    <property type="entry name" value="Rhomboid-like_sf"/>
</dbReference>
<dbReference type="Pfam" id="PF01694">
    <property type="entry name" value="Rhomboid"/>
    <property type="match status" value="1"/>
</dbReference>
<keyword evidence="4 8" id="KW-0812">Transmembrane</keyword>
<protein>
    <submittedName>
        <fullName evidence="10">RHBDD1</fullName>
    </submittedName>
</protein>
<name>A0ABY6KA64_9ARAC</name>
<proteinExistence type="inferred from homology"/>
<keyword evidence="5" id="KW-0378">Hydrolase</keyword>
<evidence type="ECO:0000256" key="6">
    <source>
        <dbReference type="ARBA" id="ARBA00022989"/>
    </source>
</evidence>
<evidence type="ECO:0000256" key="3">
    <source>
        <dbReference type="ARBA" id="ARBA00022670"/>
    </source>
</evidence>
<dbReference type="InterPro" id="IPR022764">
    <property type="entry name" value="Peptidase_S54_rhomboid_dom"/>
</dbReference>
<dbReference type="PANTHER" id="PTHR43066:SF1">
    <property type="entry name" value="RHOMBOID PROTEIN 2"/>
    <property type="match status" value="1"/>
</dbReference>
<evidence type="ECO:0000256" key="5">
    <source>
        <dbReference type="ARBA" id="ARBA00022801"/>
    </source>
</evidence>
<evidence type="ECO:0000256" key="4">
    <source>
        <dbReference type="ARBA" id="ARBA00022692"/>
    </source>
</evidence>
<sequence>MEEEELDEDLWNSVSTTDQLPLEQLMQGTKETENKATSNLGIGMLMFYILVVVGFANIPPFTLVYTCLQFLLDESCISRRDFTQLCSIHLQVLVYLRTVQLPWTSAEDVALSTDAILVRGEWWRLVLSTLEHSSDWDLSYTLGSFVLHGLQMELLLGTPRFMYLVLGIFTPLTSLLYVLMAVLLSKLGDFSPDATVGFSGVMFAVKALSFHHRPYSTAIPRQYAIWAELILLHLVMREPFLLGHLAGIFVGSAYSKGPLRQTLQRYRKKTQFAPTAKMKTKP</sequence>
<comment type="subcellular location">
    <subcellularLocation>
        <location evidence="1">Membrane</location>
        <topology evidence="1">Multi-pass membrane protein</topology>
    </subcellularLocation>
</comment>
<dbReference type="SUPFAM" id="SSF144091">
    <property type="entry name" value="Rhomboid-like"/>
    <property type="match status" value="1"/>
</dbReference>
<dbReference type="EMBL" id="CP092865">
    <property type="protein sequence ID" value="UYV65131.1"/>
    <property type="molecule type" value="Genomic_DNA"/>
</dbReference>
<evidence type="ECO:0000259" key="9">
    <source>
        <dbReference type="Pfam" id="PF01694"/>
    </source>
</evidence>
<evidence type="ECO:0000256" key="1">
    <source>
        <dbReference type="ARBA" id="ARBA00004141"/>
    </source>
</evidence>
<accession>A0ABY6KA64</accession>
<evidence type="ECO:0000256" key="2">
    <source>
        <dbReference type="ARBA" id="ARBA00009045"/>
    </source>
</evidence>
<keyword evidence="7 8" id="KW-0472">Membrane</keyword>
<evidence type="ECO:0000256" key="8">
    <source>
        <dbReference type="SAM" id="Phobius"/>
    </source>
</evidence>
<dbReference type="PANTHER" id="PTHR43066">
    <property type="entry name" value="RHOMBOID-RELATED PROTEIN"/>
    <property type="match status" value="1"/>
</dbReference>